<gene>
    <name evidence="2" type="ORF">OE88DRAFT_1648662</name>
</gene>
<name>A0A5C3MLR3_9AGAM</name>
<proteinExistence type="predicted"/>
<evidence type="ECO:0000313" key="3">
    <source>
        <dbReference type="Proteomes" id="UP000305948"/>
    </source>
</evidence>
<dbReference type="AlphaFoldDB" id="A0A5C3MLR3"/>
<evidence type="ECO:0000256" key="1">
    <source>
        <dbReference type="SAM" id="SignalP"/>
    </source>
</evidence>
<protein>
    <recommendedName>
        <fullName evidence="4">Hydrophobin</fullName>
    </recommendedName>
</protein>
<dbReference type="OrthoDB" id="2817811at2759"/>
<keyword evidence="3" id="KW-1185">Reference proteome</keyword>
<reference evidence="2 3" key="1">
    <citation type="journal article" date="2019" name="Nat. Ecol. Evol.">
        <title>Megaphylogeny resolves global patterns of mushroom evolution.</title>
        <authorList>
            <person name="Varga T."/>
            <person name="Krizsan K."/>
            <person name="Foldi C."/>
            <person name="Dima B."/>
            <person name="Sanchez-Garcia M."/>
            <person name="Sanchez-Ramirez S."/>
            <person name="Szollosi G.J."/>
            <person name="Szarkandi J.G."/>
            <person name="Papp V."/>
            <person name="Albert L."/>
            <person name="Andreopoulos W."/>
            <person name="Angelini C."/>
            <person name="Antonin V."/>
            <person name="Barry K.W."/>
            <person name="Bougher N.L."/>
            <person name="Buchanan P."/>
            <person name="Buyck B."/>
            <person name="Bense V."/>
            <person name="Catcheside P."/>
            <person name="Chovatia M."/>
            <person name="Cooper J."/>
            <person name="Damon W."/>
            <person name="Desjardin D."/>
            <person name="Finy P."/>
            <person name="Geml J."/>
            <person name="Haridas S."/>
            <person name="Hughes K."/>
            <person name="Justo A."/>
            <person name="Karasinski D."/>
            <person name="Kautmanova I."/>
            <person name="Kiss B."/>
            <person name="Kocsube S."/>
            <person name="Kotiranta H."/>
            <person name="LaButti K.M."/>
            <person name="Lechner B.E."/>
            <person name="Liimatainen K."/>
            <person name="Lipzen A."/>
            <person name="Lukacs Z."/>
            <person name="Mihaltcheva S."/>
            <person name="Morgado L.N."/>
            <person name="Niskanen T."/>
            <person name="Noordeloos M.E."/>
            <person name="Ohm R.A."/>
            <person name="Ortiz-Santana B."/>
            <person name="Ovrebo C."/>
            <person name="Racz N."/>
            <person name="Riley R."/>
            <person name="Savchenko A."/>
            <person name="Shiryaev A."/>
            <person name="Soop K."/>
            <person name="Spirin V."/>
            <person name="Szebenyi C."/>
            <person name="Tomsovsky M."/>
            <person name="Tulloss R.E."/>
            <person name="Uehling J."/>
            <person name="Grigoriev I.V."/>
            <person name="Vagvolgyi C."/>
            <person name="Papp T."/>
            <person name="Martin F.M."/>
            <person name="Miettinen O."/>
            <person name="Hibbett D.S."/>
            <person name="Nagy L.G."/>
        </authorList>
    </citation>
    <scope>NUCLEOTIDE SEQUENCE [LARGE SCALE GENOMIC DNA]</scope>
    <source>
        <strain evidence="2 3">OMC1185</strain>
    </source>
</reference>
<organism evidence="2 3">
    <name type="scientific">Heliocybe sulcata</name>
    <dbReference type="NCBI Taxonomy" id="5364"/>
    <lineage>
        <taxon>Eukaryota</taxon>
        <taxon>Fungi</taxon>
        <taxon>Dikarya</taxon>
        <taxon>Basidiomycota</taxon>
        <taxon>Agaricomycotina</taxon>
        <taxon>Agaricomycetes</taxon>
        <taxon>Gloeophyllales</taxon>
        <taxon>Gloeophyllaceae</taxon>
        <taxon>Heliocybe</taxon>
    </lineage>
</organism>
<dbReference type="EMBL" id="ML213531">
    <property type="protein sequence ID" value="TFK46260.1"/>
    <property type="molecule type" value="Genomic_DNA"/>
</dbReference>
<feature type="chain" id="PRO_5022835735" description="Hydrophobin" evidence="1">
    <location>
        <begin position="21"/>
        <end position="168"/>
    </location>
</feature>
<keyword evidence="1" id="KW-0732">Signal</keyword>
<dbReference type="Proteomes" id="UP000305948">
    <property type="component" value="Unassembled WGS sequence"/>
</dbReference>
<sequence length="168" mass="17540">MHALHILTLAVLATFASALANPFKRQDTCFCESPSGCPGLCEQVDGLGAGTVSSLGVGTVLLLMSERGLRQGVEGRAVTSVRIVSSVIGPQGYSCQLCKMSSEAWVCGPSSAGTLFSSVLVPTYSASALALFHLRLGDKQWSRLPTSAAAVDSCSSYDVLSCDRPFCD</sequence>
<accession>A0A5C3MLR3</accession>
<evidence type="ECO:0008006" key="4">
    <source>
        <dbReference type="Google" id="ProtNLM"/>
    </source>
</evidence>
<feature type="signal peptide" evidence="1">
    <location>
        <begin position="1"/>
        <end position="20"/>
    </location>
</feature>
<evidence type="ECO:0000313" key="2">
    <source>
        <dbReference type="EMBL" id="TFK46260.1"/>
    </source>
</evidence>